<dbReference type="InterPro" id="IPR015421">
    <property type="entry name" value="PyrdxlP-dep_Trfase_major"/>
</dbReference>
<dbReference type="KEGG" id="crg:105330192"/>
<dbReference type="OrthoDB" id="6752799at2759"/>
<evidence type="ECO:0000256" key="8">
    <source>
        <dbReference type="ARBA" id="ARBA00030923"/>
    </source>
</evidence>
<comment type="cofactor">
    <cofactor evidence="1">
        <name>pyridoxal 5'-phosphate</name>
        <dbReference type="ChEBI" id="CHEBI:597326"/>
    </cofactor>
</comment>
<evidence type="ECO:0000256" key="2">
    <source>
        <dbReference type="ARBA" id="ARBA00007441"/>
    </source>
</evidence>
<reference evidence="10" key="1">
    <citation type="submission" date="2022-08" db="UniProtKB">
        <authorList>
            <consortium name="EnsemblMetazoa"/>
        </authorList>
    </citation>
    <scope>IDENTIFICATION</scope>
    <source>
        <strain evidence="10">05x7-T-G4-1.051#20</strain>
    </source>
</reference>
<keyword evidence="5" id="KW-0032">Aminotransferase</keyword>
<dbReference type="GO" id="GO:0004069">
    <property type="term" value="F:L-aspartate:2-oxoglutarate aminotransferase activity"/>
    <property type="evidence" value="ECO:0007669"/>
    <property type="project" value="UniProtKB-EC"/>
</dbReference>
<dbReference type="RefSeq" id="XP_011430094.2">
    <property type="nucleotide sequence ID" value="XM_011431792.4"/>
</dbReference>
<evidence type="ECO:0000256" key="6">
    <source>
        <dbReference type="ARBA" id="ARBA00022679"/>
    </source>
</evidence>
<dbReference type="InterPro" id="IPR000796">
    <property type="entry name" value="Asp_trans"/>
</dbReference>
<dbReference type="Proteomes" id="UP000005408">
    <property type="component" value="Unassembled WGS sequence"/>
</dbReference>
<comment type="subunit">
    <text evidence="3">Homodimer.</text>
</comment>
<dbReference type="EnsemblMetazoa" id="G16087.6">
    <property type="protein sequence ID" value="G16087.6:cds"/>
    <property type="gene ID" value="G16087"/>
</dbReference>
<dbReference type="PANTHER" id="PTHR11879:SF55">
    <property type="entry name" value="GLUTAMATE OXALOACETATE TRANSAMINASE 1, ISOFORM B"/>
    <property type="match status" value="1"/>
</dbReference>
<organism evidence="10 11">
    <name type="scientific">Magallana gigas</name>
    <name type="common">Pacific oyster</name>
    <name type="synonym">Crassostrea gigas</name>
    <dbReference type="NCBI Taxonomy" id="29159"/>
    <lineage>
        <taxon>Eukaryota</taxon>
        <taxon>Metazoa</taxon>
        <taxon>Spiralia</taxon>
        <taxon>Lophotrochozoa</taxon>
        <taxon>Mollusca</taxon>
        <taxon>Bivalvia</taxon>
        <taxon>Autobranchia</taxon>
        <taxon>Pteriomorphia</taxon>
        <taxon>Ostreida</taxon>
        <taxon>Ostreoidea</taxon>
        <taxon>Ostreidae</taxon>
        <taxon>Magallana</taxon>
    </lineage>
</organism>
<accession>A0A8W8IX50</accession>
<sequence length="407" mass="45728">MASVFGGIEIAPPIEVFNLTAQYNEDNHPQKVNLGVGAYRTDEGKPWVLPVVRTVEAQMATDVTLNHEYLPVAGMPDFRLAALRLLLGEDSPAIVENRVEGVQAIGGTGAIRLCADFCKKMLGYDSMYTSSPTWGNHLGIFKSCGYSNVKQYRYWDAQNRTIDFNGMMEDLNAAPEKTVVILHGCCHNPTGVNPTEEQLKEIGDLVERKKFMLLVDEAYQGFASGNLEQDGNTVRYFVKRGFEFFVSQSFSKNFGLYNERTGNLAIICANKDAKLRVKSQMEMVVRTTWSNSPNHGARIVASVLNNPAYYAEWKEHVKTMSDRIKMMREMLFQKLKSLGTPGKWDHIIEQKGMFSFTGLNPAQVDILMKKYHIYLLKNGRINMCALTTSNMEYVANAIHAAVTECKL</sequence>
<evidence type="ECO:0000259" key="9">
    <source>
        <dbReference type="Pfam" id="PF00155"/>
    </source>
</evidence>
<dbReference type="EnsemblMetazoa" id="G16087.2">
    <property type="protein sequence ID" value="G16087.2:cds"/>
    <property type="gene ID" value="G16087"/>
</dbReference>
<dbReference type="Gene3D" id="3.90.1150.10">
    <property type="entry name" value="Aspartate Aminotransferase, domain 1"/>
    <property type="match status" value="1"/>
</dbReference>
<dbReference type="PRINTS" id="PR00799">
    <property type="entry name" value="TRANSAMINASE"/>
</dbReference>
<dbReference type="FunFam" id="3.40.640.10:FF:000066">
    <property type="entry name" value="Aspartate aminotransferase"/>
    <property type="match status" value="1"/>
</dbReference>
<dbReference type="EnsemblMetazoa" id="G16087.8">
    <property type="protein sequence ID" value="G16087.8:cds"/>
    <property type="gene ID" value="G16087"/>
</dbReference>
<dbReference type="FunFam" id="3.90.1150.10:FF:000001">
    <property type="entry name" value="Aspartate aminotransferase"/>
    <property type="match status" value="1"/>
</dbReference>
<evidence type="ECO:0000256" key="4">
    <source>
        <dbReference type="ARBA" id="ARBA00012753"/>
    </source>
</evidence>
<proteinExistence type="inferred from homology"/>
<keyword evidence="7" id="KW-0663">Pyridoxal phosphate</keyword>
<protein>
    <recommendedName>
        <fullName evidence="4">aspartate transaminase</fullName>
        <ecNumber evidence="4">2.6.1.1</ecNumber>
    </recommendedName>
    <alternativeName>
        <fullName evidence="8">Transaminase A</fullName>
    </alternativeName>
</protein>
<dbReference type="Gene3D" id="3.40.640.10">
    <property type="entry name" value="Type I PLP-dependent aspartate aminotransferase-like (Major domain)"/>
    <property type="match status" value="1"/>
</dbReference>
<dbReference type="SUPFAM" id="SSF53383">
    <property type="entry name" value="PLP-dependent transferases"/>
    <property type="match status" value="1"/>
</dbReference>
<dbReference type="InterPro" id="IPR015422">
    <property type="entry name" value="PyrdxlP-dep_Trfase_small"/>
</dbReference>
<evidence type="ECO:0000256" key="3">
    <source>
        <dbReference type="ARBA" id="ARBA00011738"/>
    </source>
</evidence>
<evidence type="ECO:0000256" key="5">
    <source>
        <dbReference type="ARBA" id="ARBA00022576"/>
    </source>
</evidence>
<evidence type="ECO:0000256" key="7">
    <source>
        <dbReference type="ARBA" id="ARBA00022898"/>
    </source>
</evidence>
<name>A0A8W8IX50_MAGGI</name>
<keyword evidence="6" id="KW-0808">Transferase</keyword>
<dbReference type="Pfam" id="PF00155">
    <property type="entry name" value="Aminotran_1_2"/>
    <property type="match status" value="1"/>
</dbReference>
<dbReference type="PANTHER" id="PTHR11879">
    <property type="entry name" value="ASPARTATE AMINOTRANSFERASE"/>
    <property type="match status" value="1"/>
</dbReference>
<evidence type="ECO:0000256" key="1">
    <source>
        <dbReference type="ARBA" id="ARBA00001933"/>
    </source>
</evidence>
<keyword evidence="11" id="KW-1185">Reference proteome</keyword>
<dbReference type="InterPro" id="IPR004839">
    <property type="entry name" value="Aminotransferase_I/II_large"/>
</dbReference>
<dbReference type="EnsemblMetazoa" id="G16087.7">
    <property type="protein sequence ID" value="G16087.7:cds"/>
    <property type="gene ID" value="G16087"/>
</dbReference>
<evidence type="ECO:0000313" key="10">
    <source>
        <dbReference type="EnsemblMetazoa" id="G16087.1:cds"/>
    </source>
</evidence>
<feature type="domain" description="Aminotransferase class I/classII large" evidence="9">
    <location>
        <begin position="30"/>
        <end position="398"/>
    </location>
</feature>
<comment type="similarity">
    <text evidence="2">Belongs to the class-I pyridoxal-phosphate-dependent aminotransferase family.</text>
</comment>
<dbReference type="CDD" id="cd00609">
    <property type="entry name" value="AAT_like"/>
    <property type="match status" value="1"/>
</dbReference>
<dbReference type="InterPro" id="IPR015424">
    <property type="entry name" value="PyrdxlP-dep_Trfase"/>
</dbReference>
<dbReference type="AlphaFoldDB" id="A0A8W8IX50"/>
<dbReference type="EnsemblMetazoa" id="G16087.1">
    <property type="protein sequence ID" value="G16087.1:cds"/>
    <property type="gene ID" value="G16087"/>
</dbReference>
<dbReference type="OMA" id="GTWTHIT"/>
<dbReference type="GO" id="GO:0006532">
    <property type="term" value="P:aspartate biosynthetic process"/>
    <property type="evidence" value="ECO:0007669"/>
    <property type="project" value="TreeGrafter"/>
</dbReference>
<dbReference type="NCBIfam" id="NF006719">
    <property type="entry name" value="PRK09257.1"/>
    <property type="match status" value="1"/>
</dbReference>
<dbReference type="GO" id="GO:0005829">
    <property type="term" value="C:cytosol"/>
    <property type="evidence" value="ECO:0007669"/>
    <property type="project" value="TreeGrafter"/>
</dbReference>
<dbReference type="EnsemblMetazoa" id="G16087.4">
    <property type="protein sequence ID" value="G16087.4:cds"/>
    <property type="gene ID" value="G16087"/>
</dbReference>
<dbReference type="GeneID" id="105330192"/>
<dbReference type="GO" id="GO:0030170">
    <property type="term" value="F:pyridoxal phosphate binding"/>
    <property type="evidence" value="ECO:0007669"/>
    <property type="project" value="InterPro"/>
</dbReference>
<dbReference type="EnsemblMetazoa" id="G16087.5">
    <property type="protein sequence ID" value="G16087.5:cds"/>
    <property type="gene ID" value="G16087"/>
</dbReference>
<evidence type="ECO:0000313" key="11">
    <source>
        <dbReference type="Proteomes" id="UP000005408"/>
    </source>
</evidence>
<dbReference type="EC" id="2.6.1.1" evidence="4"/>